<gene>
    <name evidence="1" type="ORF">ASJ81_05685</name>
</gene>
<dbReference type="AlphaFoldDB" id="A0A2A2HTT5"/>
<name>A0A2A2HTT5_9EURY</name>
<sequence length="77" mass="9239">MLRKSSQITFTAMVSEYYFLIASHIFEFEPYEEKAKKPYENKEIRVFSLTERRSQYKSLPGIRTTRNLEVQSLRRIG</sequence>
<accession>A0A2A2HTT5</accession>
<dbReference type="Proteomes" id="UP000218164">
    <property type="component" value="Unassembled WGS sequence"/>
</dbReference>
<keyword evidence="2" id="KW-1185">Reference proteome</keyword>
<reference evidence="1 2" key="1">
    <citation type="journal article" date="2017" name="BMC Genomics">
        <title>Genomic analysis of methanogenic archaea reveals a shift towards energy conservation.</title>
        <authorList>
            <person name="Gilmore S.P."/>
            <person name="Henske J.K."/>
            <person name="Sexton J.A."/>
            <person name="Solomon K.V."/>
            <person name="Seppala S."/>
            <person name="Yoo J.I."/>
            <person name="Huyett L.M."/>
            <person name="Pressman A."/>
            <person name="Cogan J.Z."/>
            <person name="Kivenson V."/>
            <person name="Peng X."/>
            <person name="Tan Y."/>
            <person name="Valentine D.L."/>
            <person name="O'Malley M.A."/>
        </authorList>
    </citation>
    <scope>NUCLEOTIDE SEQUENCE [LARGE SCALE GENOMIC DNA]</scope>
    <source>
        <strain evidence="1 2">MC-15</strain>
    </source>
</reference>
<comment type="caution">
    <text evidence="1">The sequence shown here is derived from an EMBL/GenBank/DDBJ whole genome shotgun (WGS) entry which is preliminary data.</text>
</comment>
<evidence type="ECO:0000313" key="1">
    <source>
        <dbReference type="EMBL" id="PAV12696.1"/>
    </source>
</evidence>
<proteinExistence type="predicted"/>
<organism evidence="1 2">
    <name type="scientific">Methanosarcina spelaei</name>
    <dbReference type="NCBI Taxonomy" id="1036679"/>
    <lineage>
        <taxon>Archaea</taxon>
        <taxon>Methanobacteriati</taxon>
        <taxon>Methanobacteriota</taxon>
        <taxon>Stenosarchaea group</taxon>
        <taxon>Methanomicrobia</taxon>
        <taxon>Methanosarcinales</taxon>
        <taxon>Methanosarcinaceae</taxon>
        <taxon>Methanosarcina</taxon>
    </lineage>
</organism>
<evidence type="ECO:0000313" key="2">
    <source>
        <dbReference type="Proteomes" id="UP000218164"/>
    </source>
</evidence>
<dbReference type="EMBL" id="LMVP01000201">
    <property type="protein sequence ID" value="PAV12696.1"/>
    <property type="molecule type" value="Genomic_DNA"/>
</dbReference>
<protein>
    <submittedName>
        <fullName evidence="1">Uncharacterized protein</fullName>
    </submittedName>
</protein>